<proteinExistence type="inferred from homology"/>
<dbReference type="NCBIfam" id="TIGR01098">
    <property type="entry name" value="3A0109s03R"/>
    <property type="match status" value="1"/>
</dbReference>
<dbReference type="PANTHER" id="PTHR35841">
    <property type="entry name" value="PHOSPHONATES-BINDING PERIPLASMIC PROTEIN"/>
    <property type="match status" value="1"/>
</dbReference>
<dbReference type="EMBL" id="JBHRTR010000028">
    <property type="protein sequence ID" value="MFC3228816.1"/>
    <property type="molecule type" value="Genomic_DNA"/>
</dbReference>
<keyword evidence="5" id="KW-1185">Reference proteome</keyword>
<dbReference type="CDD" id="cd13572">
    <property type="entry name" value="PBP2_PnhD_2"/>
    <property type="match status" value="1"/>
</dbReference>
<feature type="chain" id="PRO_5046398387" evidence="3">
    <location>
        <begin position="27"/>
        <end position="289"/>
    </location>
</feature>
<name>A0ABV7L396_9PROT</name>
<dbReference type="RefSeq" id="WP_379902284.1">
    <property type="nucleotide sequence ID" value="NZ_JBHRTR010000028.1"/>
</dbReference>
<dbReference type="PANTHER" id="PTHR35841:SF1">
    <property type="entry name" value="PHOSPHONATES-BINDING PERIPLASMIC PROTEIN"/>
    <property type="match status" value="1"/>
</dbReference>
<dbReference type="Proteomes" id="UP001595528">
    <property type="component" value="Unassembled WGS sequence"/>
</dbReference>
<keyword evidence="2 3" id="KW-0732">Signal</keyword>
<feature type="signal peptide" evidence="3">
    <location>
        <begin position="1"/>
        <end position="26"/>
    </location>
</feature>
<dbReference type="InterPro" id="IPR006311">
    <property type="entry name" value="TAT_signal"/>
</dbReference>
<dbReference type="SUPFAM" id="SSF53850">
    <property type="entry name" value="Periplasmic binding protein-like II"/>
    <property type="match status" value="1"/>
</dbReference>
<evidence type="ECO:0000256" key="2">
    <source>
        <dbReference type="ARBA" id="ARBA00022729"/>
    </source>
</evidence>
<evidence type="ECO:0000313" key="4">
    <source>
        <dbReference type="EMBL" id="MFC3228816.1"/>
    </source>
</evidence>
<protein>
    <submittedName>
        <fullName evidence="4">Phosphate/phosphite/phosphonate ABC transporter substrate-binding protein</fullName>
    </submittedName>
</protein>
<dbReference type="Pfam" id="PF12974">
    <property type="entry name" value="Phosphonate-bd"/>
    <property type="match status" value="1"/>
</dbReference>
<dbReference type="InterPro" id="IPR005770">
    <property type="entry name" value="PhnD"/>
</dbReference>
<gene>
    <name evidence="4" type="primary">phnD</name>
    <name evidence="4" type="ORF">ACFOGJ_16345</name>
</gene>
<evidence type="ECO:0000313" key="5">
    <source>
        <dbReference type="Proteomes" id="UP001595528"/>
    </source>
</evidence>
<evidence type="ECO:0000256" key="3">
    <source>
        <dbReference type="SAM" id="SignalP"/>
    </source>
</evidence>
<comment type="similarity">
    <text evidence="1">Belongs to the phosphate/phosphite/phosphonate binding protein family.</text>
</comment>
<accession>A0ABV7L396</accession>
<dbReference type="PROSITE" id="PS51318">
    <property type="entry name" value="TAT"/>
    <property type="match status" value="1"/>
</dbReference>
<evidence type="ECO:0000256" key="1">
    <source>
        <dbReference type="ARBA" id="ARBA00007162"/>
    </source>
</evidence>
<organism evidence="4 5">
    <name type="scientific">Marinibaculum pumilum</name>
    <dbReference type="NCBI Taxonomy" id="1766165"/>
    <lineage>
        <taxon>Bacteria</taxon>
        <taxon>Pseudomonadati</taxon>
        <taxon>Pseudomonadota</taxon>
        <taxon>Alphaproteobacteria</taxon>
        <taxon>Rhodospirillales</taxon>
        <taxon>Rhodospirillaceae</taxon>
        <taxon>Marinibaculum</taxon>
    </lineage>
</organism>
<sequence>MQRRTFLAAAAAAVIAAGAGAMPGRAEDPETLKVALLPDENASTIIQNAQPLKDYLEQALGRDVELIVTTDYSSMIEAMRFNRIDVAYFGPLSYVLAKSKAAAIEPFAVGVKGGSPTYQSVVIANPAGPVKAIADIRGQTFGFGDPASTSSHLIPRALLAGKGLTAGTDYAFAHLGTHDAVARAVQAGQVQAGGMSEEIYKKLVERGTIDPAKVVVLEESKPIPNYPIVMQGELSPELKAQIRAAFLEMKDPAILKSFRAEGFAATDDQAYDVLRETAQILNLDLAKMN</sequence>
<dbReference type="Gene3D" id="3.40.190.10">
    <property type="entry name" value="Periplasmic binding protein-like II"/>
    <property type="match status" value="2"/>
</dbReference>
<reference evidence="5" key="1">
    <citation type="journal article" date="2019" name="Int. J. Syst. Evol. Microbiol.">
        <title>The Global Catalogue of Microorganisms (GCM) 10K type strain sequencing project: providing services to taxonomists for standard genome sequencing and annotation.</title>
        <authorList>
            <consortium name="The Broad Institute Genomics Platform"/>
            <consortium name="The Broad Institute Genome Sequencing Center for Infectious Disease"/>
            <person name="Wu L."/>
            <person name="Ma J."/>
        </authorList>
    </citation>
    <scope>NUCLEOTIDE SEQUENCE [LARGE SCALE GENOMIC DNA]</scope>
    <source>
        <strain evidence="5">KCTC 42964</strain>
    </source>
</reference>
<comment type="caution">
    <text evidence="4">The sequence shown here is derived from an EMBL/GenBank/DDBJ whole genome shotgun (WGS) entry which is preliminary data.</text>
</comment>